<evidence type="ECO:0000256" key="2">
    <source>
        <dbReference type="ARBA" id="ARBA00022603"/>
    </source>
</evidence>
<reference evidence="5" key="1">
    <citation type="submission" date="2019-10" db="EMBL/GenBank/DDBJ databases">
        <authorList>
            <consortium name="DOE Joint Genome Institute"/>
            <person name="Kuo A."/>
            <person name="Miyauchi S."/>
            <person name="Kiss E."/>
            <person name="Drula E."/>
            <person name="Kohler A."/>
            <person name="Sanchez-Garcia M."/>
            <person name="Andreopoulos B."/>
            <person name="Barry K.W."/>
            <person name="Bonito G."/>
            <person name="Buee M."/>
            <person name="Carver A."/>
            <person name="Chen C."/>
            <person name="Cichocki N."/>
            <person name="Clum A."/>
            <person name="Culley D."/>
            <person name="Crous P.W."/>
            <person name="Fauchery L."/>
            <person name="Girlanda M."/>
            <person name="Hayes R."/>
            <person name="Keri Z."/>
            <person name="LaButti K."/>
            <person name="Lipzen A."/>
            <person name="Lombard V."/>
            <person name="Magnuson J."/>
            <person name="Maillard F."/>
            <person name="Morin E."/>
            <person name="Murat C."/>
            <person name="Nolan M."/>
            <person name="Ohm R."/>
            <person name="Pangilinan J."/>
            <person name="Pereira M."/>
            <person name="Perotto S."/>
            <person name="Peter M."/>
            <person name="Riley R."/>
            <person name="Sitrit Y."/>
            <person name="Stielow B."/>
            <person name="Szollosi G."/>
            <person name="Zifcakova L."/>
            <person name="Stursova M."/>
            <person name="Spatafora J.W."/>
            <person name="Tedersoo L."/>
            <person name="Vaario L.-M."/>
            <person name="Yamada A."/>
            <person name="Yan M."/>
            <person name="Wang P."/>
            <person name="Xu J."/>
            <person name="Bruns T."/>
            <person name="Baldrian P."/>
            <person name="Vilgalys R."/>
            <person name="Henrissat B."/>
            <person name="Grigoriev I.V."/>
            <person name="Hibbett D."/>
            <person name="Nagy L.G."/>
            <person name="Martin F.M."/>
        </authorList>
    </citation>
    <scope>NUCLEOTIDE SEQUENCE</scope>
    <source>
        <strain evidence="5">Prilba</strain>
    </source>
</reference>
<evidence type="ECO:0000256" key="1">
    <source>
        <dbReference type="ARBA" id="ARBA00022490"/>
    </source>
</evidence>
<dbReference type="GO" id="GO:0032259">
    <property type="term" value="P:methylation"/>
    <property type="evidence" value="ECO:0007669"/>
    <property type="project" value="UniProtKB-KW"/>
</dbReference>
<dbReference type="Pfam" id="PF10294">
    <property type="entry name" value="Methyltransf_16"/>
    <property type="match status" value="1"/>
</dbReference>
<dbReference type="Gene3D" id="3.40.50.150">
    <property type="entry name" value="Vaccinia Virus protein VP39"/>
    <property type="match status" value="1"/>
</dbReference>
<evidence type="ECO:0000313" key="5">
    <source>
        <dbReference type="EMBL" id="KAF8468693.1"/>
    </source>
</evidence>
<keyword evidence="4" id="KW-0949">S-adenosyl-L-methionine</keyword>
<reference evidence="5" key="2">
    <citation type="journal article" date="2020" name="Nat. Commun.">
        <title>Large-scale genome sequencing of mycorrhizal fungi provides insights into the early evolution of symbiotic traits.</title>
        <authorList>
            <person name="Miyauchi S."/>
            <person name="Kiss E."/>
            <person name="Kuo A."/>
            <person name="Drula E."/>
            <person name="Kohler A."/>
            <person name="Sanchez-Garcia M."/>
            <person name="Morin E."/>
            <person name="Andreopoulos B."/>
            <person name="Barry K.W."/>
            <person name="Bonito G."/>
            <person name="Buee M."/>
            <person name="Carver A."/>
            <person name="Chen C."/>
            <person name="Cichocki N."/>
            <person name="Clum A."/>
            <person name="Culley D."/>
            <person name="Crous P.W."/>
            <person name="Fauchery L."/>
            <person name="Girlanda M."/>
            <person name="Hayes R.D."/>
            <person name="Keri Z."/>
            <person name="LaButti K."/>
            <person name="Lipzen A."/>
            <person name="Lombard V."/>
            <person name="Magnuson J."/>
            <person name="Maillard F."/>
            <person name="Murat C."/>
            <person name="Nolan M."/>
            <person name="Ohm R.A."/>
            <person name="Pangilinan J."/>
            <person name="Pereira M.F."/>
            <person name="Perotto S."/>
            <person name="Peter M."/>
            <person name="Pfister S."/>
            <person name="Riley R."/>
            <person name="Sitrit Y."/>
            <person name="Stielow J.B."/>
            <person name="Szollosi G."/>
            <person name="Zifcakova L."/>
            <person name="Stursova M."/>
            <person name="Spatafora J.W."/>
            <person name="Tedersoo L."/>
            <person name="Vaario L.M."/>
            <person name="Yamada A."/>
            <person name="Yan M."/>
            <person name="Wang P."/>
            <person name="Xu J."/>
            <person name="Bruns T."/>
            <person name="Baldrian P."/>
            <person name="Vilgalys R."/>
            <person name="Dunand C."/>
            <person name="Henrissat B."/>
            <person name="Grigoriev I.V."/>
            <person name="Hibbett D."/>
            <person name="Nagy L.G."/>
            <person name="Martin F.M."/>
        </authorList>
    </citation>
    <scope>NUCLEOTIDE SEQUENCE</scope>
    <source>
        <strain evidence="5">Prilba</strain>
    </source>
</reference>
<name>A0A9P5MPF3_9AGAM</name>
<proteinExistence type="predicted"/>
<keyword evidence="6" id="KW-1185">Reference proteome</keyword>
<dbReference type="PANTHER" id="PTHR14614:SF10">
    <property type="entry name" value="PROTEIN N-TERMINAL AND LYSINE N-METHYLTRANSFERASE EFM7"/>
    <property type="match status" value="1"/>
</dbReference>
<dbReference type="EMBL" id="WHVB01000030">
    <property type="protein sequence ID" value="KAF8468693.1"/>
    <property type="molecule type" value="Genomic_DNA"/>
</dbReference>
<evidence type="ECO:0000256" key="4">
    <source>
        <dbReference type="ARBA" id="ARBA00022691"/>
    </source>
</evidence>
<keyword evidence="2" id="KW-0489">Methyltransferase</keyword>
<dbReference type="GO" id="GO:0008757">
    <property type="term" value="F:S-adenosylmethionine-dependent methyltransferase activity"/>
    <property type="evidence" value="ECO:0007669"/>
    <property type="project" value="UniProtKB-ARBA"/>
</dbReference>
<keyword evidence="1" id="KW-0963">Cytoplasm</keyword>
<dbReference type="Proteomes" id="UP000759537">
    <property type="component" value="Unassembled WGS sequence"/>
</dbReference>
<comment type="caution">
    <text evidence="5">The sequence shown here is derived from an EMBL/GenBank/DDBJ whole genome shotgun (WGS) entry which is preliminary data.</text>
</comment>
<dbReference type="InterPro" id="IPR019410">
    <property type="entry name" value="Methyltransf_16"/>
</dbReference>
<dbReference type="SUPFAM" id="SSF53335">
    <property type="entry name" value="S-adenosyl-L-methionine-dependent methyltransferases"/>
    <property type="match status" value="1"/>
</dbReference>
<dbReference type="InterPro" id="IPR025784">
    <property type="entry name" value="EFM7"/>
</dbReference>
<organism evidence="5 6">
    <name type="scientific">Russula ochroleuca</name>
    <dbReference type="NCBI Taxonomy" id="152965"/>
    <lineage>
        <taxon>Eukaryota</taxon>
        <taxon>Fungi</taxon>
        <taxon>Dikarya</taxon>
        <taxon>Basidiomycota</taxon>
        <taxon>Agaricomycotina</taxon>
        <taxon>Agaricomycetes</taxon>
        <taxon>Russulales</taxon>
        <taxon>Russulaceae</taxon>
        <taxon>Russula</taxon>
    </lineage>
</organism>
<dbReference type="GO" id="GO:0005737">
    <property type="term" value="C:cytoplasm"/>
    <property type="evidence" value="ECO:0007669"/>
    <property type="project" value="TreeGrafter"/>
</dbReference>
<dbReference type="PROSITE" id="PS51560">
    <property type="entry name" value="SAM_MT_NNT1"/>
    <property type="match status" value="1"/>
</dbReference>
<dbReference type="InterPro" id="IPR029063">
    <property type="entry name" value="SAM-dependent_MTases_sf"/>
</dbReference>
<sequence>MTDADGGGEEDEGLALGAIFTDPPRPPSPEPTIAVYENIVNFEDSPSPSPWSTISVRLVGNHPLWGHHLWNAARALAGFLQRSPELYLDRNVLELGAGGGLPGLLTAKCGARKVVLTDYPDKALLDNLTYNVAQNLNVQPPPGCPCPATATVCSVLGYVWGSPVDPLLDALLPVPDTGPAGTSFDLILLSDLIFNHSQHRALLTTCERTIAPGGCVLVFYTHHRPHLAARDMDFFKMAAETSWKCEEVLTERFPPMFPEDSGEEEVRSTVHGWKLTRV</sequence>
<dbReference type="PANTHER" id="PTHR14614">
    <property type="entry name" value="HEPATOCELLULAR CARCINOMA-ASSOCIATED ANTIGEN"/>
    <property type="match status" value="1"/>
</dbReference>
<evidence type="ECO:0000313" key="6">
    <source>
        <dbReference type="Proteomes" id="UP000759537"/>
    </source>
</evidence>
<protein>
    <submittedName>
        <fullName evidence="5">Nicotinamide N-methyltransferase</fullName>
    </submittedName>
</protein>
<dbReference type="AlphaFoldDB" id="A0A9P5MPF3"/>
<gene>
    <name evidence="5" type="ORF">DFH94DRAFT_638270</name>
</gene>
<evidence type="ECO:0000256" key="3">
    <source>
        <dbReference type="ARBA" id="ARBA00022679"/>
    </source>
</evidence>
<dbReference type="OrthoDB" id="46564at2759"/>
<accession>A0A9P5MPF3</accession>
<keyword evidence="3" id="KW-0808">Transferase</keyword>